<accession>A0A9Q3D4S9</accession>
<comment type="caution">
    <text evidence="1">The sequence shown here is derived from an EMBL/GenBank/DDBJ whole genome shotgun (WGS) entry which is preliminary data.</text>
</comment>
<protein>
    <submittedName>
        <fullName evidence="1">Uncharacterized protein</fullName>
    </submittedName>
</protein>
<dbReference type="AlphaFoldDB" id="A0A9Q3D4S9"/>
<reference evidence="1" key="1">
    <citation type="submission" date="2021-03" db="EMBL/GenBank/DDBJ databases">
        <title>Draft genome sequence of rust myrtle Austropuccinia psidii MF-1, a brazilian biotype.</title>
        <authorList>
            <person name="Quecine M.C."/>
            <person name="Pachon D.M.R."/>
            <person name="Bonatelli M.L."/>
            <person name="Correr F.H."/>
            <person name="Franceschini L.M."/>
            <person name="Leite T.F."/>
            <person name="Margarido G.R.A."/>
            <person name="Almeida C.A."/>
            <person name="Ferrarezi J.A."/>
            <person name="Labate C.A."/>
        </authorList>
    </citation>
    <scope>NUCLEOTIDE SEQUENCE</scope>
    <source>
        <strain evidence="1">MF-1</strain>
    </source>
</reference>
<sequence>MACQLFGRLIKKPAPYNDSDKPSNSEDLVALVHSLTQKVNSLTFACAGGLAKLISYGSQHHSLPAPSQFHASMYNKFVKAPPCLVNDGPTLPPTAPTTCLGWKP</sequence>
<proteinExistence type="predicted"/>
<gene>
    <name evidence="1" type="ORF">O181_036564</name>
</gene>
<evidence type="ECO:0000313" key="2">
    <source>
        <dbReference type="Proteomes" id="UP000765509"/>
    </source>
</evidence>
<name>A0A9Q3D4S9_9BASI</name>
<keyword evidence="2" id="KW-1185">Reference proteome</keyword>
<organism evidence="1 2">
    <name type="scientific">Austropuccinia psidii MF-1</name>
    <dbReference type="NCBI Taxonomy" id="1389203"/>
    <lineage>
        <taxon>Eukaryota</taxon>
        <taxon>Fungi</taxon>
        <taxon>Dikarya</taxon>
        <taxon>Basidiomycota</taxon>
        <taxon>Pucciniomycotina</taxon>
        <taxon>Pucciniomycetes</taxon>
        <taxon>Pucciniales</taxon>
        <taxon>Sphaerophragmiaceae</taxon>
        <taxon>Austropuccinia</taxon>
    </lineage>
</organism>
<dbReference type="Proteomes" id="UP000765509">
    <property type="component" value="Unassembled WGS sequence"/>
</dbReference>
<evidence type="ECO:0000313" key="1">
    <source>
        <dbReference type="EMBL" id="MBW0496849.1"/>
    </source>
</evidence>
<dbReference type="EMBL" id="AVOT02013865">
    <property type="protein sequence ID" value="MBW0496849.1"/>
    <property type="molecule type" value="Genomic_DNA"/>
</dbReference>